<name>A0ABV6J1A4_9PROT</name>
<comment type="caution">
    <text evidence="7">The sequence shown here is derived from an EMBL/GenBank/DDBJ whole genome shotgun (WGS) entry which is preliminary data.</text>
</comment>
<feature type="domain" description="Core-binding (CB)" evidence="6">
    <location>
        <begin position="39"/>
        <end position="126"/>
    </location>
</feature>
<dbReference type="InterPro" id="IPR052925">
    <property type="entry name" value="Phage_Integrase-like_Recomb"/>
</dbReference>
<reference evidence="7 8" key="1">
    <citation type="submission" date="2024-09" db="EMBL/GenBank/DDBJ databases">
        <authorList>
            <person name="Sun Q."/>
            <person name="Mori K."/>
        </authorList>
    </citation>
    <scope>NUCLEOTIDE SEQUENCE [LARGE SCALE GENOMIC DNA]</scope>
    <source>
        <strain evidence="7 8">CCM 7468</strain>
    </source>
</reference>
<sequence length="373" mass="39528">MPDDAPPALPQPPLAPPGPSETLLLHTSLLGDLRVPGSPAQAAELQALSARAAVYATRARGEGTRRAYRSAWSAFEAWCTSLGREPLAGDPETLAMYAVRCADRGLTVASLRVHLAAIQAAHRLAGVALDLRHPRLVMVLEGIARDKGTRPRQKAAAAGPNVLRLMLATRPSPATPLGARDRALLLIGFGAALRRSELAGLALGDVTPVPGRGLRVLVRRSKTDQRGAGQEVAVWANPREPDFCPLTALDAWLLFRRKGPDITGGASDGERPLFVGMSKAGRLTGQELSGKAVWRLVKGAAENAGIEGWERFSGHSLRAGLATAAGEAGADLAQVMRQTRHRSADVALGYLRPADLWRNNPTQGIWGASEDAD</sequence>
<protein>
    <submittedName>
        <fullName evidence="7">Site-specific integrase</fullName>
    </submittedName>
</protein>
<evidence type="ECO:0000256" key="3">
    <source>
        <dbReference type="ARBA" id="ARBA00023172"/>
    </source>
</evidence>
<evidence type="ECO:0000256" key="1">
    <source>
        <dbReference type="ARBA" id="ARBA00022908"/>
    </source>
</evidence>
<dbReference type="Gene3D" id="1.10.150.130">
    <property type="match status" value="1"/>
</dbReference>
<accession>A0ABV6J1A4</accession>
<evidence type="ECO:0000313" key="7">
    <source>
        <dbReference type="EMBL" id="MFC0389644.1"/>
    </source>
</evidence>
<keyword evidence="8" id="KW-1185">Reference proteome</keyword>
<feature type="domain" description="Tyr recombinase" evidence="5">
    <location>
        <begin position="152"/>
        <end position="363"/>
    </location>
</feature>
<gene>
    <name evidence="7" type="ORF">ACFFIC_29485</name>
</gene>
<dbReference type="InterPro" id="IPR010998">
    <property type="entry name" value="Integrase_recombinase_N"/>
</dbReference>
<evidence type="ECO:0000313" key="8">
    <source>
        <dbReference type="Proteomes" id="UP001589789"/>
    </source>
</evidence>
<evidence type="ECO:0000256" key="2">
    <source>
        <dbReference type="ARBA" id="ARBA00023125"/>
    </source>
</evidence>
<dbReference type="PROSITE" id="PS51900">
    <property type="entry name" value="CB"/>
    <property type="match status" value="1"/>
</dbReference>
<dbReference type="InterPro" id="IPR002104">
    <property type="entry name" value="Integrase_catalytic"/>
</dbReference>
<dbReference type="EMBL" id="JBHLVZ010000117">
    <property type="protein sequence ID" value="MFC0389644.1"/>
    <property type="molecule type" value="Genomic_DNA"/>
</dbReference>
<keyword evidence="3" id="KW-0233">DNA recombination</keyword>
<evidence type="ECO:0000256" key="4">
    <source>
        <dbReference type="PROSITE-ProRule" id="PRU01248"/>
    </source>
</evidence>
<dbReference type="InterPro" id="IPR011010">
    <property type="entry name" value="DNA_brk_join_enz"/>
</dbReference>
<proteinExistence type="predicted"/>
<dbReference type="SUPFAM" id="SSF47823">
    <property type="entry name" value="lambda integrase-like, N-terminal domain"/>
    <property type="match status" value="1"/>
</dbReference>
<dbReference type="SUPFAM" id="SSF56349">
    <property type="entry name" value="DNA breaking-rejoining enzymes"/>
    <property type="match status" value="1"/>
</dbReference>
<dbReference type="PROSITE" id="PS51898">
    <property type="entry name" value="TYR_RECOMBINASE"/>
    <property type="match status" value="1"/>
</dbReference>
<dbReference type="PANTHER" id="PTHR34605:SF4">
    <property type="entry name" value="DNA ADENINE METHYLTRANSFERASE"/>
    <property type="match status" value="1"/>
</dbReference>
<dbReference type="RefSeq" id="WP_377057193.1">
    <property type="nucleotide sequence ID" value="NZ_JBHLVZ010000117.1"/>
</dbReference>
<keyword evidence="1" id="KW-0229">DNA integration</keyword>
<dbReference type="Pfam" id="PF00589">
    <property type="entry name" value="Phage_integrase"/>
    <property type="match status" value="1"/>
</dbReference>
<organism evidence="7 8">
    <name type="scientific">Muricoccus vinaceus</name>
    <dbReference type="NCBI Taxonomy" id="424704"/>
    <lineage>
        <taxon>Bacteria</taxon>
        <taxon>Pseudomonadati</taxon>
        <taxon>Pseudomonadota</taxon>
        <taxon>Alphaproteobacteria</taxon>
        <taxon>Acetobacterales</taxon>
        <taxon>Roseomonadaceae</taxon>
        <taxon>Muricoccus</taxon>
    </lineage>
</organism>
<dbReference type="Gene3D" id="1.10.443.10">
    <property type="entry name" value="Intergrase catalytic core"/>
    <property type="match status" value="1"/>
</dbReference>
<dbReference type="PANTHER" id="PTHR34605">
    <property type="entry name" value="PHAGE_INTEGRASE DOMAIN-CONTAINING PROTEIN"/>
    <property type="match status" value="1"/>
</dbReference>
<dbReference type="InterPro" id="IPR013762">
    <property type="entry name" value="Integrase-like_cat_sf"/>
</dbReference>
<dbReference type="Proteomes" id="UP001589789">
    <property type="component" value="Unassembled WGS sequence"/>
</dbReference>
<keyword evidence="2 4" id="KW-0238">DNA-binding</keyword>
<evidence type="ECO:0000259" key="5">
    <source>
        <dbReference type="PROSITE" id="PS51898"/>
    </source>
</evidence>
<dbReference type="InterPro" id="IPR044068">
    <property type="entry name" value="CB"/>
</dbReference>
<evidence type="ECO:0000259" key="6">
    <source>
        <dbReference type="PROSITE" id="PS51900"/>
    </source>
</evidence>
<dbReference type="CDD" id="cd00799">
    <property type="entry name" value="INT_Cre_C"/>
    <property type="match status" value="1"/>
</dbReference>